<sequence>MSLTRQGLANGALVVVAGVLAWVLWSRPGPRPQTPAPRLAPVKSTAITAITITRPGRPTIRLHQTAGHWQLVQPFKARAARFRVEALTDIVDVRPHDRFAAPSRPLGAFGLAPPQAIVTLNHRRILIGRRRPFGDLRYVLIGHTIALVPAEIIHPRRLTSDSFLSTRLLGDHIHPVSFSLPDLTVTRHDGIWHATPSPAQVSNDRINGFVDAWRYARALSVTRYHGAAVTGRVVIHYHERGTSKTPARHTLVIDILATHPELVLLRPDQGLEYHFPQEIGERLLAIRPGARTS</sequence>
<dbReference type="Proteomes" id="UP000253250">
    <property type="component" value="Unassembled WGS sequence"/>
</dbReference>
<reference evidence="1 2" key="1">
    <citation type="submission" date="2018-02" db="EMBL/GenBank/DDBJ databases">
        <title>Insights into the biology of acidophilic members of the Acidiferrobacteraceae family derived from comparative genomic analyses.</title>
        <authorList>
            <person name="Issotta F."/>
            <person name="Thyssen C."/>
            <person name="Mena C."/>
            <person name="Moya A."/>
            <person name="Bellenberg S."/>
            <person name="Sproer C."/>
            <person name="Covarrubias P.C."/>
            <person name="Sand W."/>
            <person name="Quatrini R."/>
            <person name="Vera M."/>
        </authorList>
    </citation>
    <scope>NUCLEOTIDE SEQUENCE [LARGE SCALE GENOMIC DNA]</scope>
    <source>
        <strain evidence="2">m-1</strain>
    </source>
</reference>
<dbReference type="STRING" id="163359.A9R16_15360"/>
<dbReference type="EMBL" id="PSYR01000001">
    <property type="protein sequence ID" value="RCN58539.1"/>
    <property type="molecule type" value="Genomic_DNA"/>
</dbReference>
<evidence type="ECO:0000313" key="2">
    <source>
        <dbReference type="Proteomes" id="UP000253250"/>
    </source>
</evidence>
<dbReference type="OrthoDB" id="7062720at2"/>
<dbReference type="AlphaFoldDB" id="A0A1C2FZI3"/>
<proteinExistence type="predicted"/>
<comment type="caution">
    <text evidence="1">The sequence shown here is derived from an EMBL/GenBank/DDBJ whole genome shotgun (WGS) entry which is preliminary data.</text>
</comment>
<organism evidence="1 2">
    <name type="scientific">Acidiferrobacter thiooxydans</name>
    <dbReference type="NCBI Taxonomy" id="163359"/>
    <lineage>
        <taxon>Bacteria</taxon>
        <taxon>Pseudomonadati</taxon>
        <taxon>Pseudomonadota</taxon>
        <taxon>Gammaproteobacteria</taxon>
        <taxon>Acidiferrobacterales</taxon>
        <taxon>Acidiferrobacteraceae</taxon>
        <taxon>Acidiferrobacter</taxon>
    </lineage>
</organism>
<keyword evidence="2" id="KW-1185">Reference proteome</keyword>
<protein>
    <submittedName>
        <fullName evidence="1">Uncharacterized protein</fullName>
    </submittedName>
</protein>
<name>A0A1C2FZI3_9GAMM</name>
<dbReference type="RefSeq" id="WP_065971500.1">
    <property type="nucleotide sequence ID" value="NZ_CP080624.1"/>
</dbReference>
<evidence type="ECO:0000313" key="1">
    <source>
        <dbReference type="EMBL" id="RCN58539.1"/>
    </source>
</evidence>
<gene>
    <name evidence="1" type="ORF">C4900_01725</name>
</gene>
<accession>A0A1C2FZI3</accession>